<comment type="caution">
    <text evidence="1">The sequence shown here is derived from an EMBL/GenBank/DDBJ whole genome shotgun (WGS) entry which is preliminary data.</text>
</comment>
<evidence type="ECO:0000313" key="1">
    <source>
        <dbReference type="EMBL" id="KAF4618295.1"/>
    </source>
</evidence>
<reference evidence="1 2" key="1">
    <citation type="submission" date="2019-12" db="EMBL/GenBank/DDBJ databases">
        <authorList>
            <person name="Floudas D."/>
            <person name="Bentzer J."/>
            <person name="Ahren D."/>
            <person name="Johansson T."/>
            <person name="Persson P."/>
            <person name="Tunlid A."/>
        </authorList>
    </citation>
    <scope>NUCLEOTIDE SEQUENCE [LARGE SCALE GENOMIC DNA]</scope>
    <source>
        <strain evidence="1 2">CBS 102.39</strain>
    </source>
</reference>
<gene>
    <name evidence="1" type="ORF">D9613_011526</name>
</gene>
<protein>
    <submittedName>
        <fullName evidence="1">Uncharacterized protein</fullName>
    </submittedName>
</protein>
<name>A0A8H4QX39_9AGAR</name>
<accession>A0A8H4QX39</accession>
<sequence length="140" mass="15911">MLSCSTQYPAKFYSICWLRCLARYPVSIYPCFLRIRGFQVVIARPNTEDDDSSQCRSGLSFISLARPTPHHNDPHFLYQYHLVPAQWETHTTFARVVARAMGGLTGTKHAIADRGSQMLNGSSFGLYSKGPEQTQLYQLY</sequence>
<dbReference type="EMBL" id="JAACJL010000018">
    <property type="protein sequence ID" value="KAF4618295.1"/>
    <property type="molecule type" value="Genomic_DNA"/>
</dbReference>
<organism evidence="1 2">
    <name type="scientific">Agrocybe pediades</name>
    <dbReference type="NCBI Taxonomy" id="84607"/>
    <lineage>
        <taxon>Eukaryota</taxon>
        <taxon>Fungi</taxon>
        <taxon>Dikarya</taxon>
        <taxon>Basidiomycota</taxon>
        <taxon>Agaricomycotina</taxon>
        <taxon>Agaricomycetes</taxon>
        <taxon>Agaricomycetidae</taxon>
        <taxon>Agaricales</taxon>
        <taxon>Agaricineae</taxon>
        <taxon>Strophariaceae</taxon>
        <taxon>Agrocybe</taxon>
    </lineage>
</organism>
<dbReference type="AlphaFoldDB" id="A0A8H4QX39"/>
<proteinExistence type="predicted"/>
<dbReference type="Proteomes" id="UP000521872">
    <property type="component" value="Unassembled WGS sequence"/>
</dbReference>
<keyword evidence="2" id="KW-1185">Reference proteome</keyword>
<evidence type="ECO:0000313" key="2">
    <source>
        <dbReference type="Proteomes" id="UP000521872"/>
    </source>
</evidence>